<dbReference type="SUPFAM" id="SSF56219">
    <property type="entry name" value="DNase I-like"/>
    <property type="match status" value="1"/>
</dbReference>
<dbReference type="STRING" id="452637.Oter_3700"/>
<keyword evidence="4" id="KW-1185">Reference proteome</keyword>
<dbReference type="HOGENOM" id="CLU_030508_1_0_0"/>
<dbReference type="InterPro" id="IPR005135">
    <property type="entry name" value="Endo/exonuclease/phosphatase"/>
</dbReference>
<dbReference type="PANTHER" id="PTHR12121:SF36">
    <property type="entry name" value="ENDONUCLEASE_EXONUCLEASE_PHOSPHATASE DOMAIN-CONTAINING PROTEIN"/>
    <property type="match status" value="1"/>
</dbReference>
<accession>B1ZXI0</accession>
<dbReference type="KEGG" id="ote:Oter_3700"/>
<sequence>MSATPRLDFLLRALAAAALFFTTLSSLRAASTDRTTATAPLALRVMSFNLRFASPQPPHAWPERRPIMQHVIEQTAPDLIGTQEGLYTQLRDLAADLPAYEWIGLGREGGSRGEFMAVFYRRERFEPVAFDHFWLSDTPDVIGSMTWGNNYRRMVTWVRFRERASGREFYFWNTHFDHEVETARQKAAILIRDRLAQLDASVPLLLVGDFNCAAGNSPAYETLTREAGLTDTWTAATARVNEGFNTFHNYEPPRHDGVRIDWILARTPSAVPRAEIVTYRENGQTPSDHFPVLADVQF</sequence>
<keyword evidence="3" id="KW-0540">Nuclease</keyword>
<dbReference type="RefSeq" id="WP_012376504.1">
    <property type="nucleotide sequence ID" value="NC_010571.1"/>
</dbReference>
<organism evidence="3 4">
    <name type="scientific">Opitutus terrae (strain DSM 11246 / JCM 15787 / PB90-1)</name>
    <dbReference type="NCBI Taxonomy" id="452637"/>
    <lineage>
        <taxon>Bacteria</taxon>
        <taxon>Pseudomonadati</taxon>
        <taxon>Verrucomicrobiota</taxon>
        <taxon>Opitutia</taxon>
        <taxon>Opitutales</taxon>
        <taxon>Opitutaceae</taxon>
        <taxon>Opitutus</taxon>
    </lineage>
</organism>
<dbReference type="CDD" id="cd09083">
    <property type="entry name" value="EEP-1"/>
    <property type="match status" value="1"/>
</dbReference>
<evidence type="ECO:0000313" key="4">
    <source>
        <dbReference type="Proteomes" id="UP000007013"/>
    </source>
</evidence>
<dbReference type="Pfam" id="PF03372">
    <property type="entry name" value="Exo_endo_phos"/>
    <property type="match status" value="1"/>
</dbReference>
<keyword evidence="3" id="KW-0255">Endonuclease</keyword>
<dbReference type="AlphaFoldDB" id="B1ZXI0"/>
<protein>
    <submittedName>
        <fullName evidence="3">Endonuclease/exonuclease/phosphatase</fullName>
    </submittedName>
</protein>
<feature type="chain" id="PRO_5002774681" evidence="1">
    <location>
        <begin position="30"/>
        <end position="298"/>
    </location>
</feature>
<dbReference type="Gene3D" id="3.60.10.10">
    <property type="entry name" value="Endonuclease/exonuclease/phosphatase"/>
    <property type="match status" value="1"/>
</dbReference>
<evidence type="ECO:0000313" key="3">
    <source>
        <dbReference type="EMBL" id="ACB76975.1"/>
    </source>
</evidence>
<feature type="domain" description="Endonuclease/exonuclease/phosphatase" evidence="2">
    <location>
        <begin position="46"/>
        <end position="289"/>
    </location>
</feature>
<dbReference type="InterPro" id="IPR050410">
    <property type="entry name" value="CCR4/nocturin_mRNA_transcr"/>
</dbReference>
<dbReference type="InterPro" id="IPR036691">
    <property type="entry name" value="Endo/exonu/phosph_ase_sf"/>
</dbReference>
<name>B1ZXI0_OPITP</name>
<keyword evidence="1" id="KW-0732">Signal</keyword>
<keyword evidence="3" id="KW-0269">Exonuclease</keyword>
<dbReference type="PANTHER" id="PTHR12121">
    <property type="entry name" value="CARBON CATABOLITE REPRESSOR PROTEIN 4"/>
    <property type="match status" value="1"/>
</dbReference>
<gene>
    <name evidence="3" type="ordered locus">Oter_3700</name>
</gene>
<evidence type="ECO:0000256" key="1">
    <source>
        <dbReference type="SAM" id="SignalP"/>
    </source>
</evidence>
<proteinExistence type="predicted"/>
<dbReference type="GO" id="GO:0000175">
    <property type="term" value="F:3'-5'-RNA exonuclease activity"/>
    <property type="evidence" value="ECO:0007669"/>
    <property type="project" value="TreeGrafter"/>
</dbReference>
<evidence type="ECO:0000259" key="2">
    <source>
        <dbReference type="Pfam" id="PF03372"/>
    </source>
</evidence>
<dbReference type="Proteomes" id="UP000007013">
    <property type="component" value="Chromosome"/>
</dbReference>
<dbReference type="EMBL" id="CP001032">
    <property type="protein sequence ID" value="ACB76975.1"/>
    <property type="molecule type" value="Genomic_DNA"/>
</dbReference>
<dbReference type="eggNOG" id="COG3568">
    <property type="taxonomic scope" value="Bacteria"/>
</dbReference>
<keyword evidence="3" id="KW-0378">Hydrolase</keyword>
<reference evidence="3 4" key="1">
    <citation type="journal article" date="2011" name="J. Bacteriol.">
        <title>Genome sequence of the verrucomicrobium Opitutus terrae PB90-1, an abundant inhabitant of rice paddy soil ecosystems.</title>
        <authorList>
            <person name="van Passel M.W."/>
            <person name="Kant R."/>
            <person name="Palva A."/>
            <person name="Copeland A."/>
            <person name="Lucas S."/>
            <person name="Lapidus A."/>
            <person name="Glavina del Rio T."/>
            <person name="Pitluck S."/>
            <person name="Goltsman E."/>
            <person name="Clum A."/>
            <person name="Sun H."/>
            <person name="Schmutz J."/>
            <person name="Larimer F.W."/>
            <person name="Land M.L."/>
            <person name="Hauser L."/>
            <person name="Kyrpides N."/>
            <person name="Mikhailova N."/>
            <person name="Richardson P.P."/>
            <person name="Janssen P.H."/>
            <person name="de Vos W.M."/>
            <person name="Smidt H."/>
        </authorList>
    </citation>
    <scope>NUCLEOTIDE SEQUENCE [LARGE SCALE GENOMIC DNA]</scope>
    <source>
        <strain evidence="4">DSM 11246 / JCM 15787 / PB90-1</strain>
    </source>
</reference>
<feature type="signal peptide" evidence="1">
    <location>
        <begin position="1"/>
        <end position="29"/>
    </location>
</feature>
<dbReference type="GO" id="GO:0004519">
    <property type="term" value="F:endonuclease activity"/>
    <property type="evidence" value="ECO:0007669"/>
    <property type="project" value="UniProtKB-KW"/>
</dbReference>